<evidence type="ECO:0000313" key="2">
    <source>
        <dbReference type="EMBL" id="MBI5249099.1"/>
    </source>
</evidence>
<dbReference type="PROSITE" id="PS50943">
    <property type="entry name" value="HTH_CROC1"/>
    <property type="match status" value="1"/>
</dbReference>
<evidence type="ECO:0000259" key="1">
    <source>
        <dbReference type="PROSITE" id="PS50943"/>
    </source>
</evidence>
<organism evidence="2 3">
    <name type="scientific">Desulfomonile tiedjei</name>
    <dbReference type="NCBI Taxonomy" id="2358"/>
    <lineage>
        <taxon>Bacteria</taxon>
        <taxon>Pseudomonadati</taxon>
        <taxon>Thermodesulfobacteriota</taxon>
        <taxon>Desulfomonilia</taxon>
        <taxon>Desulfomonilales</taxon>
        <taxon>Desulfomonilaceae</taxon>
        <taxon>Desulfomonile</taxon>
    </lineage>
</organism>
<feature type="domain" description="HTH cro/C1-type" evidence="1">
    <location>
        <begin position="25"/>
        <end position="80"/>
    </location>
</feature>
<dbReference type="EMBL" id="JACRDE010000180">
    <property type="protein sequence ID" value="MBI5249099.1"/>
    <property type="molecule type" value="Genomic_DNA"/>
</dbReference>
<protein>
    <submittedName>
        <fullName evidence="2">Helix-turn-helix transcriptional regulator</fullName>
    </submittedName>
</protein>
<dbReference type="GO" id="GO:0003677">
    <property type="term" value="F:DNA binding"/>
    <property type="evidence" value="ECO:0007669"/>
    <property type="project" value="InterPro"/>
</dbReference>
<evidence type="ECO:0000313" key="3">
    <source>
        <dbReference type="Proteomes" id="UP000807825"/>
    </source>
</evidence>
<dbReference type="CDD" id="cd00093">
    <property type="entry name" value="HTH_XRE"/>
    <property type="match status" value="1"/>
</dbReference>
<reference evidence="2" key="1">
    <citation type="submission" date="2020-07" db="EMBL/GenBank/DDBJ databases">
        <title>Huge and variable diversity of episymbiotic CPR bacteria and DPANN archaea in groundwater ecosystems.</title>
        <authorList>
            <person name="He C.Y."/>
            <person name="Keren R."/>
            <person name="Whittaker M."/>
            <person name="Farag I.F."/>
            <person name="Doudna J."/>
            <person name="Cate J.H.D."/>
            <person name="Banfield J.F."/>
        </authorList>
    </citation>
    <scope>NUCLEOTIDE SEQUENCE</scope>
    <source>
        <strain evidence="2">NC_groundwater_1664_Pr3_B-0.1um_52_9</strain>
    </source>
</reference>
<dbReference type="Proteomes" id="UP000807825">
    <property type="component" value="Unassembled WGS sequence"/>
</dbReference>
<dbReference type="InterPro" id="IPR001387">
    <property type="entry name" value="Cro/C1-type_HTH"/>
</dbReference>
<sequence>MAIISATIKQGAYSFMENSLTGKFLKSLRLLLEMTQEKMAGEFGMSSSRLRDIEQEKVPISTRLETKIMKRLPTLLISRFGDSVCLDMEHREMGLSDWERILRFVAYVSPESIEERQIPQLADKFVRIFIWDARSDFERKSDETWRNFRRPLCEWLELEKSIPFKEVNEESCNPSTPDVTTIGETMPGGPAGSEFGVSTPDSESEFTSRINAKLLERLYKEAEDRGLTFGELMESIVNYYFESKRVFMKEGNPSNDPVSG</sequence>
<dbReference type="Gene3D" id="1.10.260.40">
    <property type="entry name" value="lambda repressor-like DNA-binding domains"/>
    <property type="match status" value="1"/>
</dbReference>
<comment type="caution">
    <text evidence="2">The sequence shown here is derived from an EMBL/GenBank/DDBJ whole genome shotgun (WGS) entry which is preliminary data.</text>
</comment>
<gene>
    <name evidence="2" type="ORF">HY912_06360</name>
</gene>
<dbReference type="InterPro" id="IPR010982">
    <property type="entry name" value="Lambda_DNA-bd_dom_sf"/>
</dbReference>
<name>A0A9D6V1N5_9BACT</name>
<dbReference type="AlphaFoldDB" id="A0A9D6V1N5"/>
<proteinExistence type="predicted"/>
<dbReference type="SUPFAM" id="SSF47413">
    <property type="entry name" value="lambda repressor-like DNA-binding domains"/>
    <property type="match status" value="1"/>
</dbReference>
<accession>A0A9D6V1N5</accession>